<dbReference type="EMBL" id="BQKI01000084">
    <property type="protein sequence ID" value="GJN32807.1"/>
    <property type="molecule type" value="Genomic_DNA"/>
</dbReference>
<accession>A0AAV5FCV4</accession>
<protein>
    <submittedName>
        <fullName evidence="1">Uncharacterized protein</fullName>
    </submittedName>
</protein>
<evidence type="ECO:0000313" key="2">
    <source>
        <dbReference type="Proteomes" id="UP001054889"/>
    </source>
</evidence>
<dbReference type="AlphaFoldDB" id="A0AAV5FCV4"/>
<dbReference type="Proteomes" id="UP001054889">
    <property type="component" value="Unassembled WGS sequence"/>
</dbReference>
<keyword evidence="2" id="KW-1185">Reference proteome</keyword>
<sequence length="68" mass="7516">MADRPSARGRDWTNLADGPAGLIADRLLDNDVADYVRFWAVCAPWRACSDDPQPQLVVAANNKFDTEP</sequence>
<name>A0AAV5FCV4_ELECO</name>
<reference evidence="1" key="1">
    <citation type="journal article" date="2018" name="DNA Res.">
        <title>Multiple hybrid de novo genome assembly of finger millet, an orphan allotetraploid crop.</title>
        <authorList>
            <person name="Hatakeyama M."/>
            <person name="Aluri S."/>
            <person name="Balachadran M.T."/>
            <person name="Sivarajan S.R."/>
            <person name="Patrignani A."/>
            <person name="Gruter S."/>
            <person name="Poveda L."/>
            <person name="Shimizu-Inatsugi R."/>
            <person name="Baeten J."/>
            <person name="Francoijs K.J."/>
            <person name="Nataraja K.N."/>
            <person name="Reddy Y.A.N."/>
            <person name="Phadnis S."/>
            <person name="Ravikumar R.L."/>
            <person name="Schlapbach R."/>
            <person name="Sreeman S.M."/>
            <person name="Shimizu K.K."/>
        </authorList>
    </citation>
    <scope>NUCLEOTIDE SEQUENCE</scope>
</reference>
<dbReference type="PANTHER" id="PTHR33165">
    <property type="entry name" value="F-BOX DOMAIN CONTAINING PROTEIN-LIKE-RELATED"/>
    <property type="match status" value="1"/>
</dbReference>
<comment type="caution">
    <text evidence="1">The sequence shown here is derived from an EMBL/GenBank/DDBJ whole genome shotgun (WGS) entry which is preliminary data.</text>
</comment>
<reference evidence="1" key="2">
    <citation type="submission" date="2021-12" db="EMBL/GenBank/DDBJ databases">
        <title>Resequencing data analysis of finger millet.</title>
        <authorList>
            <person name="Hatakeyama M."/>
            <person name="Aluri S."/>
            <person name="Balachadran M.T."/>
            <person name="Sivarajan S.R."/>
            <person name="Poveda L."/>
            <person name="Shimizu-Inatsugi R."/>
            <person name="Schlapbach R."/>
            <person name="Sreeman S.M."/>
            <person name="Shimizu K.K."/>
        </authorList>
    </citation>
    <scope>NUCLEOTIDE SEQUENCE</scope>
</reference>
<gene>
    <name evidence="1" type="primary">gb21338</name>
    <name evidence="1" type="ORF">PR202_gb21338</name>
</gene>
<organism evidence="1 2">
    <name type="scientific">Eleusine coracana subsp. coracana</name>
    <dbReference type="NCBI Taxonomy" id="191504"/>
    <lineage>
        <taxon>Eukaryota</taxon>
        <taxon>Viridiplantae</taxon>
        <taxon>Streptophyta</taxon>
        <taxon>Embryophyta</taxon>
        <taxon>Tracheophyta</taxon>
        <taxon>Spermatophyta</taxon>
        <taxon>Magnoliopsida</taxon>
        <taxon>Liliopsida</taxon>
        <taxon>Poales</taxon>
        <taxon>Poaceae</taxon>
        <taxon>PACMAD clade</taxon>
        <taxon>Chloridoideae</taxon>
        <taxon>Cynodonteae</taxon>
        <taxon>Eleusininae</taxon>
        <taxon>Eleusine</taxon>
    </lineage>
</organism>
<evidence type="ECO:0000313" key="1">
    <source>
        <dbReference type="EMBL" id="GJN32807.1"/>
    </source>
</evidence>
<proteinExistence type="predicted"/>